<dbReference type="STRING" id="436010.A0A166RII0"/>
<gene>
    <name evidence="3" type="ORF">FIBSPDRAFT_947888</name>
</gene>
<protein>
    <recommendedName>
        <fullName evidence="2">CxC2-like cysteine cluster KDZ transposase-associated domain-containing protein</fullName>
    </recommendedName>
</protein>
<dbReference type="Proteomes" id="UP000076532">
    <property type="component" value="Unassembled WGS sequence"/>
</dbReference>
<evidence type="ECO:0000313" key="3">
    <source>
        <dbReference type="EMBL" id="KZP28308.1"/>
    </source>
</evidence>
<organism evidence="3 4">
    <name type="scientific">Athelia psychrophila</name>
    <dbReference type="NCBI Taxonomy" id="1759441"/>
    <lineage>
        <taxon>Eukaryota</taxon>
        <taxon>Fungi</taxon>
        <taxon>Dikarya</taxon>
        <taxon>Basidiomycota</taxon>
        <taxon>Agaricomycotina</taxon>
        <taxon>Agaricomycetes</taxon>
        <taxon>Agaricomycetidae</taxon>
        <taxon>Atheliales</taxon>
        <taxon>Atheliaceae</taxon>
        <taxon>Athelia</taxon>
    </lineage>
</organism>
<reference evidence="3 4" key="1">
    <citation type="journal article" date="2016" name="Mol. Biol. Evol.">
        <title>Comparative Genomics of Early-Diverging Mushroom-Forming Fungi Provides Insights into the Origins of Lignocellulose Decay Capabilities.</title>
        <authorList>
            <person name="Nagy L.G."/>
            <person name="Riley R."/>
            <person name="Tritt A."/>
            <person name="Adam C."/>
            <person name="Daum C."/>
            <person name="Floudas D."/>
            <person name="Sun H."/>
            <person name="Yadav J.S."/>
            <person name="Pangilinan J."/>
            <person name="Larsson K.H."/>
            <person name="Matsuura K."/>
            <person name="Barry K."/>
            <person name="Labutti K."/>
            <person name="Kuo R."/>
            <person name="Ohm R.A."/>
            <person name="Bhattacharya S.S."/>
            <person name="Shirouzu T."/>
            <person name="Yoshinaga Y."/>
            <person name="Martin F.M."/>
            <person name="Grigoriev I.V."/>
            <person name="Hibbett D.S."/>
        </authorList>
    </citation>
    <scope>NUCLEOTIDE SEQUENCE [LARGE SCALE GENOMIC DNA]</scope>
    <source>
        <strain evidence="3 4">CBS 109695</strain>
    </source>
</reference>
<dbReference type="Pfam" id="PF18803">
    <property type="entry name" value="CxC2"/>
    <property type="match status" value="1"/>
</dbReference>
<dbReference type="OrthoDB" id="3235114at2759"/>
<dbReference type="AlphaFoldDB" id="A0A166RII0"/>
<dbReference type="Pfam" id="PF18758">
    <property type="entry name" value="KDZ"/>
    <property type="match status" value="1"/>
</dbReference>
<name>A0A166RII0_9AGAM</name>
<evidence type="ECO:0000313" key="4">
    <source>
        <dbReference type="Proteomes" id="UP000076532"/>
    </source>
</evidence>
<keyword evidence="4" id="KW-1185">Reference proteome</keyword>
<dbReference type="InterPro" id="IPR041457">
    <property type="entry name" value="CxC2_KDZ-assoc"/>
</dbReference>
<feature type="domain" description="CxC2-like cysteine cluster KDZ transposase-associated" evidence="2">
    <location>
        <begin position="184"/>
        <end position="289"/>
    </location>
</feature>
<sequence>MPPRKKRGGDDLWNHDELAFDASTLELSRDGKRVRWDTAQVQPPVPSPAPNYEPAGVEVPEYFAEDSSLPYDNDFPSQDSSDNTPPLEKVKVLRKRYLNSDNPLLSFIPLRQEYIDEYLRHEGRGSLGSYEFCPGCSIGGPTIRCKDCFDTRLWCKACAVDNHKRLPLHRVECWNGSFFEKTSLRTLGLRVQLGHPSGQGCPFRVVSQESFTVLHTSGIHQLAVDFCNCSPTVEHRVQCMRQSWWPASTERPRSAATFTLLKQFQTLSLQGKLALYDYYKTLELVTDGSGLDHIPFRLAQLSLMVREYRHIKMLARAGRGHDPAGILATKPGEIAVHCRACPQPGVNLPEGWEKDTENGWLYALILGMDACFRLQNRSRSSDAKDPTLGPGWATFVDDAPYHEHLKNYIHKDEISSCAGFAAIFLANLKRTTAVRTTGVGGVICSRHDLWRPNGLGDLQKGERYANMDYILFCSLRLVYILLIFLSYDIMCQWLVNLWTRVLLLPEAIRPSFPKEALIGKIPQFHLEAHGRKCYARYSLRLTPGVGRVEGEAPERGWSILGRAAAQTKEMGPGARHNVLDDICGFANWRKTVDSGNSLLRKLVLAIAESIYYWRAFRGLEDGLNAEHPGCIAEWEGMLSAWEADPSKPCPYDSKEKELTVNKVKLQLANEEHARMGLSVNQPHTPTTFVMLGFDLEELQRCLLRDVKGKSEATPLQLAGFQDRRLGIRKKVVYFRTLQVQYMPGLGSVLDEPALLQDTPDLPAEAVRLFMPSELNDLNRARACLPGVADVECRIREASLSDALEQLRRHLRMRSQVNKWKGKNVRGQRYNTRARALQHRIDVKVHAAKMRYRHCRRAYLALAGVGPWTLQYKELQDDDCRAMNERELTQREKEERREKIRTGEREVGDTRDGVVVTGVMGDTRRVLSWIWYNAAAQGTEDTAAVLEALQVQWAKSKASARSWSDDVRLLVEEMRRVEAATRHIAGRWTREANLRSTAPSELQEGLAAYAFRHTAMEEGLANKWAEQWQKGKARAAPILEGNMEAAEEAEGKMKTDAVIEIELEEDDSPPVDDDY</sequence>
<dbReference type="EMBL" id="KV417504">
    <property type="protein sequence ID" value="KZP28308.1"/>
    <property type="molecule type" value="Genomic_DNA"/>
</dbReference>
<accession>A0A166RII0</accession>
<proteinExistence type="predicted"/>
<dbReference type="InterPro" id="IPR040521">
    <property type="entry name" value="KDZ"/>
</dbReference>
<feature type="region of interest" description="Disordered" evidence="1">
    <location>
        <begin position="35"/>
        <end position="55"/>
    </location>
</feature>
<evidence type="ECO:0000259" key="2">
    <source>
        <dbReference type="Pfam" id="PF18803"/>
    </source>
</evidence>
<evidence type="ECO:0000256" key="1">
    <source>
        <dbReference type="SAM" id="MobiDB-lite"/>
    </source>
</evidence>